<feature type="non-terminal residue" evidence="1">
    <location>
        <position position="40"/>
    </location>
</feature>
<gene>
    <name evidence="1" type="ORF">LCGC14_1733910</name>
</gene>
<comment type="caution">
    <text evidence="1">The sequence shown here is derived from an EMBL/GenBank/DDBJ whole genome shotgun (WGS) entry which is preliminary data.</text>
</comment>
<name>A0A0F9H8H1_9ZZZZ</name>
<dbReference type="EMBL" id="LAZR01015772">
    <property type="protein sequence ID" value="KKM07434.1"/>
    <property type="molecule type" value="Genomic_DNA"/>
</dbReference>
<organism evidence="1">
    <name type="scientific">marine sediment metagenome</name>
    <dbReference type="NCBI Taxonomy" id="412755"/>
    <lineage>
        <taxon>unclassified sequences</taxon>
        <taxon>metagenomes</taxon>
        <taxon>ecological metagenomes</taxon>
    </lineage>
</organism>
<accession>A0A0F9H8H1</accession>
<reference evidence="1" key="1">
    <citation type="journal article" date="2015" name="Nature">
        <title>Complex archaea that bridge the gap between prokaryotes and eukaryotes.</title>
        <authorList>
            <person name="Spang A."/>
            <person name="Saw J.H."/>
            <person name="Jorgensen S.L."/>
            <person name="Zaremba-Niedzwiedzka K."/>
            <person name="Martijn J."/>
            <person name="Lind A.E."/>
            <person name="van Eijk R."/>
            <person name="Schleper C."/>
            <person name="Guy L."/>
            <person name="Ettema T.J."/>
        </authorList>
    </citation>
    <scope>NUCLEOTIDE SEQUENCE</scope>
</reference>
<evidence type="ECO:0000313" key="1">
    <source>
        <dbReference type="EMBL" id="KKM07434.1"/>
    </source>
</evidence>
<protein>
    <submittedName>
        <fullName evidence="1">Uncharacterized protein</fullName>
    </submittedName>
</protein>
<sequence>MSCECCEIDYREVAKLAYGPVPEDGVLLMGRQMQLFARRG</sequence>
<proteinExistence type="predicted"/>
<dbReference type="AlphaFoldDB" id="A0A0F9H8H1"/>